<evidence type="ECO:0000256" key="2">
    <source>
        <dbReference type="ARBA" id="ARBA00022679"/>
    </source>
</evidence>
<dbReference type="NCBIfam" id="TIGR00696">
    <property type="entry name" value="wecG_tagA_cpsF"/>
    <property type="match status" value="1"/>
</dbReference>
<dbReference type="RefSeq" id="WP_208984992.1">
    <property type="nucleotide sequence ID" value="NZ_FUZT01000002.1"/>
</dbReference>
<dbReference type="HAMAP" id="MF_02070">
    <property type="entry name" value="TagA_TarA"/>
    <property type="match status" value="1"/>
</dbReference>
<name>A0A1T5JHS2_9FIRM</name>
<keyword evidence="4 5" id="KW-0961">Cell wall biogenesis/degradation</keyword>
<keyword evidence="3 5" id="KW-0777">Teichoic acid biosynthesis</keyword>
<reference evidence="6 7" key="1">
    <citation type="submission" date="2017-02" db="EMBL/GenBank/DDBJ databases">
        <authorList>
            <person name="Peterson S.W."/>
        </authorList>
    </citation>
    <scope>NUCLEOTIDE SEQUENCE [LARGE SCALE GENOMIC DNA]</scope>
    <source>
        <strain evidence="6 7">M1</strain>
    </source>
</reference>
<dbReference type="STRING" id="36842.SAMN02194393_01180"/>
<dbReference type="EMBL" id="FUZT01000002">
    <property type="protein sequence ID" value="SKC50713.1"/>
    <property type="molecule type" value="Genomic_DNA"/>
</dbReference>
<comment type="catalytic activity">
    <reaction evidence="5">
        <text>UDP-N-acetyl-alpha-D-mannosamine + N-acetyl-alpha-D-glucosaminyl-di-trans,octa-cis-undecaprenyl diphosphate = N-acetyl-beta-D-mannosaminyl-(1-&gt;4)-N-acetyl-alpha-D-glucosaminyl di-trans,octa-cis-undecaprenyl diphosphate + UDP + H(+)</text>
        <dbReference type="Rhea" id="RHEA:16053"/>
        <dbReference type="ChEBI" id="CHEBI:15378"/>
        <dbReference type="ChEBI" id="CHEBI:58223"/>
        <dbReference type="ChEBI" id="CHEBI:62959"/>
        <dbReference type="ChEBI" id="CHEBI:68623"/>
        <dbReference type="ChEBI" id="CHEBI:132210"/>
        <dbReference type="EC" id="2.4.1.187"/>
    </reaction>
</comment>
<dbReference type="GO" id="GO:0071555">
    <property type="term" value="P:cell wall organization"/>
    <property type="evidence" value="ECO:0007669"/>
    <property type="project" value="UniProtKB-KW"/>
</dbReference>
<dbReference type="InterPro" id="IPR034714">
    <property type="entry name" value="TagA_TarA"/>
</dbReference>
<comment type="similarity">
    <text evidence="5">Belongs to the glycosyltransferase 26 family. TagA/TarA subfamily.</text>
</comment>
<keyword evidence="7" id="KW-1185">Reference proteome</keyword>
<keyword evidence="1 5" id="KW-0328">Glycosyltransferase</keyword>
<proteinExistence type="inferred from homology"/>
<evidence type="ECO:0000256" key="1">
    <source>
        <dbReference type="ARBA" id="ARBA00022676"/>
    </source>
</evidence>
<comment type="pathway">
    <text evidence="5">Cell wall biogenesis; teichoic acid biosynthesis.</text>
</comment>
<dbReference type="GO" id="GO:0047244">
    <property type="term" value="F:N-acetylglucosaminyldiphosphoundecaprenol N-acetyl-beta-D-mannosaminyltransferase activity"/>
    <property type="evidence" value="ECO:0007669"/>
    <property type="project" value="UniProtKB-UniRule"/>
</dbReference>
<dbReference type="UniPathway" id="UPA00632"/>
<evidence type="ECO:0000256" key="4">
    <source>
        <dbReference type="ARBA" id="ARBA00023316"/>
    </source>
</evidence>
<dbReference type="EC" id="2.4.1.187" evidence="5"/>
<accession>A0A1T5JHS2</accession>
<evidence type="ECO:0000256" key="5">
    <source>
        <dbReference type="HAMAP-Rule" id="MF_02070"/>
    </source>
</evidence>
<dbReference type="PANTHER" id="PTHR34136:SF1">
    <property type="entry name" value="UDP-N-ACETYL-D-MANNOSAMINURONIC ACID TRANSFERASE"/>
    <property type="match status" value="1"/>
</dbReference>
<dbReference type="GO" id="GO:0019350">
    <property type="term" value="P:teichoic acid biosynthetic process"/>
    <property type="evidence" value="ECO:0007669"/>
    <property type="project" value="UniProtKB-UniRule"/>
</dbReference>
<protein>
    <recommendedName>
        <fullName evidence="5">N-acetylglucosaminyldiphosphoundecaprenol N-acetyl-beta-D-mannosaminyltransferase</fullName>
        <ecNumber evidence="5">2.4.1.187</ecNumber>
    </recommendedName>
    <alternativeName>
        <fullName evidence="5">N-acetylmannosaminyltransferase</fullName>
    </alternativeName>
    <alternativeName>
        <fullName evidence="5">UDP-N-acetylmannosamine transferase</fullName>
    </alternativeName>
    <alternativeName>
        <fullName evidence="5">UDP-N-acetylmannosamine:N-acetylglucosaminyl pyrophosphorylundecaprenol N-acetylmannosaminyltransferase</fullName>
    </alternativeName>
</protein>
<comment type="function">
    <text evidence="5">Catalyzes the conversion of GlcNAc-PP-undecaprenol into ManNAc-GlcNAc-PP-undecaprenol, the first committed lipid intermediate in the de novo synthesis of teichoic acid.</text>
</comment>
<gene>
    <name evidence="6" type="ORF">SAMN02194393_01180</name>
</gene>
<dbReference type="Proteomes" id="UP000190285">
    <property type="component" value="Unassembled WGS sequence"/>
</dbReference>
<dbReference type="InterPro" id="IPR004629">
    <property type="entry name" value="WecG_TagA_CpsF"/>
</dbReference>
<dbReference type="CDD" id="cd06533">
    <property type="entry name" value="Glyco_transf_WecG_TagA"/>
    <property type="match status" value="1"/>
</dbReference>
<keyword evidence="2 5" id="KW-0808">Transferase</keyword>
<dbReference type="PANTHER" id="PTHR34136">
    <property type="match status" value="1"/>
</dbReference>
<evidence type="ECO:0000313" key="6">
    <source>
        <dbReference type="EMBL" id="SKC50713.1"/>
    </source>
</evidence>
<dbReference type="AlphaFoldDB" id="A0A1T5JHS2"/>
<evidence type="ECO:0000256" key="3">
    <source>
        <dbReference type="ARBA" id="ARBA00022944"/>
    </source>
</evidence>
<evidence type="ECO:0000313" key="7">
    <source>
        <dbReference type="Proteomes" id="UP000190285"/>
    </source>
</evidence>
<dbReference type="Pfam" id="PF03808">
    <property type="entry name" value="Glyco_tran_WecG"/>
    <property type="match status" value="1"/>
</dbReference>
<sequence>MRKTTKIYGSPIDIVTMESAVERFKQLLDRSSFSFVCTPNTEIVMMAKEDEELTEVLKLSDMNIPDGIGLIIASKIHRLGLVERVTGIDLMGEILKFCNYSRKSIYIFGGKPGVAKRAVHNILEKYPGIEVKGYRNGYFKKDEEKNIIENINKLSPDILFVALGAPKQEKWIYKHRKELKAKIAMGVGGCIDIWAGTAKRAPKIFRILGLEWFYRLIKEPSRFKRMMVLPKFMIKVLTSKNISN</sequence>
<organism evidence="6 7">
    <name type="scientific">Maledivibacter halophilus</name>
    <dbReference type="NCBI Taxonomy" id="36842"/>
    <lineage>
        <taxon>Bacteria</taxon>
        <taxon>Bacillati</taxon>
        <taxon>Bacillota</taxon>
        <taxon>Clostridia</taxon>
        <taxon>Peptostreptococcales</taxon>
        <taxon>Caminicellaceae</taxon>
        <taxon>Maledivibacter</taxon>
    </lineage>
</organism>